<dbReference type="Proteomes" id="UP000196086">
    <property type="component" value="Unassembled WGS sequence"/>
</dbReference>
<dbReference type="RefSeq" id="WP_086650480.1">
    <property type="nucleotide sequence ID" value="NZ_JOMQ01000008.1"/>
</dbReference>
<dbReference type="AlphaFoldDB" id="A0A1Z5YXD8"/>
<evidence type="ECO:0000313" key="2">
    <source>
        <dbReference type="EMBL" id="OUJ03969.1"/>
    </source>
</evidence>
<reference evidence="2 3" key="1">
    <citation type="submission" date="2014-06" db="EMBL/GenBank/DDBJ databases">
        <authorList>
            <person name="Ju J."/>
            <person name="Zhang J."/>
        </authorList>
    </citation>
    <scope>NUCLEOTIDE SEQUENCE [LARGE SCALE GENOMIC DNA]</scope>
    <source>
        <strain evidence="2 3">DsW_47</strain>
    </source>
</reference>
<name>A0A1Z5YXD8_9PROT</name>
<accession>A0A1Z5YXD8</accession>
<proteinExistence type="predicted"/>
<gene>
    <name evidence="2" type="ORF">HK14_14805</name>
</gene>
<dbReference type="OrthoDB" id="7226440at2"/>
<dbReference type="EMBL" id="JOMQ01000008">
    <property type="protein sequence ID" value="OUJ03969.1"/>
    <property type="molecule type" value="Genomic_DNA"/>
</dbReference>
<organism evidence="2 3">
    <name type="scientific">Acetobacter cibinongensis</name>
    <dbReference type="NCBI Taxonomy" id="146475"/>
    <lineage>
        <taxon>Bacteria</taxon>
        <taxon>Pseudomonadati</taxon>
        <taxon>Pseudomonadota</taxon>
        <taxon>Alphaproteobacteria</taxon>
        <taxon>Acetobacterales</taxon>
        <taxon>Acetobacteraceae</taxon>
        <taxon>Acetobacter</taxon>
    </lineage>
</organism>
<evidence type="ECO:0000313" key="3">
    <source>
        <dbReference type="Proteomes" id="UP000196086"/>
    </source>
</evidence>
<feature type="region of interest" description="Disordered" evidence="1">
    <location>
        <begin position="82"/>
        <end position="103"/>
    </location>
</feature>
<comment type="caution">
    <text evidence="2">The sequence shown here is derived from an EMBL/GenBank/DDBJ whole genome shotgun (WGS) entry which is preliminary data.</text>
</comment>
<sequence>MTTPLLDELVIRLGLDTTPLQASAQQALGLLDSLDHKSQTLTEKLTRDASTISNAQSQLRRNALGLLSFAAGTRGLAALLQGNSPSGGATPRPASGFATGLTAERPKLPPAPLFLPLPVSRPVAPRLQGQGVRHPTGSTPKTVFNLHTSTALSPALPFSAPEKKPVLQEKLSKLEQAAVPVIPSRSVKSASMPALLPASYSHRLTSSSGVLPRQARLKEQDTRSARIVQRNSSALPSAPAAKPLPVVPSFVTVVYGKKPSEKQTVSQKPSIFLARSNRDRPVASSRPMLAMLPHKAMRAPQQTQPLTRPLVLPAPHTVLMQAAASVPVQPPAPVNQSTTTHIGPVTITVTSGNPQDIAAALRNLSTQNAHTLASLATRSTV</sequence>
<evidence type="ECO:0000256" key="1">
    <source>
        <dbReference type="SAM" id="MobiDB-lite"/>
    </source>
</evidence>
<protein>
    <submittedName>
        <fullName evidence="2">Uncharacterized protein</fullName>
    </submittedName>
</protein>